<proteinExistence type="predicted"/>
<gene>
    <name evidence="1" type="ORF">N1851_003968</name>
</gene>
<evidence type="ECO:0000313" key="2">
    <source>
        <dbReference type="Proteomes" id="UP001174136"/>
    </source>
</evidence>
<protein>
    <recommendedName>
        <fullName evidence="3">DDE Tnp4 domain-containing protein</fullName>
    </recommendedName>
</protein>
<comment type="caution">
    <text evidence="1">The sequence shown here is derived from an EMBL/GenBank/DDBJ whole genome shotgun (WGS) entry which is preliminary data.</text>
</comment>
<evidence type="ECO:0000313" key="1">
    <source>
        <dbReference type="EMBL" id="KAK0153939.1"/>
    </source>
</evidence>
<keyword evidence="2" id="KW-1185">Reference proteome</keyword>
<reference evidence="1" key="1">
    <citation type="journal article" date="2023" name="Front. Mar. Sci.">
        <title>A new Merluccius polli reference genome to investigate the effects of global change in West African waters.</title>
        <authorList>
            <person name="Mateo J.L."/>
            <person name="Blanco-Fernandez C."/>
            <person name="Garcia-Vazquez E."/>
            <person name="Machado-Schiaffino G."/>
        </authorList>
    </citation>
    <scope>NUCLEOTIDE SEQUENCE</scope>
    <source>
        <strain evidence="1">C29</strain>
        <tissue evidence="1">Fin</tissue>
    </source>
</reference>
<sequence length="224" mass="24376">MRPFPLRKKPHEAIPWSANLPRERRVFKLPSVPGSSGGRGLQACLRGQRRRAGRECVKLPVFSTTSCGGQPPQGLEEFAANISVREAIRIREAFTSFFSAEGTVPMAGQRTEQIVSLNSCCGSLAPSITKLTPIQTGPLVQKNGSAFVYGTWQQGDSFRSVAFGFRCQKVQAEWRKIAAEFSHLAFPICLGAMDGKHVVIEAPPSSGSLYYNYKGTFSIGSCSS</sequence>
<dbReference type="EMBL" id="JAOPHQ010000601">
    <property type="protein sequence ID" value="KAK0153939.1"/>
    <property type="molecule type" value="Genomic_DNA"/>
</dbReference>
<name>A0AA47N923_MERPO</name>
<evidence type="ECO:0008006" key="3">
    <source>
        <dbReference type="Google" id="ProtNLM"/>
    </source>
</evidence>
<dbReference type="AlphaFoldDB" id="A0AA47N923"/>
<accession>A0AA47N923</accession>
<dbReference type="Proteomes" id="UP001174136">
    <property type="component" value="Unassembled WGS sequence"/>
</dbReference>
<organism evidence="1 2">
    <name type="scientific">Merluccius polli</name>
    <name type="common">Benguela hake</name>
    <name type="synonym">Merluccius cadenati</name>
    <dbReference type="NCBI Taxonomy" id="89951"/>
    <lineage>
        <taxon>Eukaryota</taxon>
        <taxon>Metazoa</taxon>
        <taxon>Chordata</taxon>
        <taxon>Craniata</taxon>
        <taxon>Vertebrata</taxon>
        <taxon>Euteleostomi</taxon>
        <taxon>Actinopterygii</taxon>
        <taxon>Neopterygii</taxon>
        <taxon>Teleostei</taxon>
        <taxon>Neoteleostei</taxon>
        <taxon>Acanthomorphata</taxon>
        <taxon>Zeiogadaria</taxon>
        <taxon>Gadariae</taxon>
        <taxon>Gadiformes</taxon>
        <taxon>Gadoidei</taxon>
        <taxon>Merlucciidae</taxon>
        <taxon>Merluccius</taxon>
    </lineage>
</organism>